<evidence type="ECO:0000313" key="2">
    <source>
        <dbReference type="EMBL" id="MEC1180308.1"/>
    </source>
</evidence>
<keyword evidence="3" id="KW-1185">Reference proteome</keyword>
<dbReference type="RefSeq" id="WP_326124888.1">
    <property type="nucleotide sequence ID" value="NZ_JARSFG010000026.1"/>
</dbReference>
<reference evidence="2 3" key="1">
    <citation type="submission" date="2023-03" db="EMBL/GenBank/DDBJ databases">
        <title>Bacillus Genome Sequencing.</title>
        <authorList>
            <person name="Dunlap C."/>
        </authorList>
    </citation>
    <scope>NUCLEOTIDE SEQUENCE [LARGE SCALE GENOMIC DNA]</scope>
    <source>
        <strain evidence="2 3">B-59205</strain>
    </source>
</reference>
<dbReference type="AlphaFoldDB" id="A0AAW9NZ85"/>
<evidence type="ECO:0000256" key="1">
    <source>
        <dbReference type="SAM" id="Phobius"/>
    </source>
</evidence>
<sequence>MVMSIVIVMIVILIICSQWTRLHDNKEPVTTWLFFILLTLGTALAIALSFRIDVPSPVDFVTFIFQPISNALQALLHT</sequence>
<comment type="caution">
    <text evidence="2">The sequence shown here is derived from an EMBL/GenBank/DDBJ whole genome shotgun (WGS) entry which is preliminary data.</text>
</comment>
<dbReference type="EMBL" id="JARSFG010000026">
    <property type="protein sequence ID" value="MEC1180308.1"/>
    <property type="molecule type" value="Genomic_DNA"/>
</dbReference>
<keyword evidence="1" id="KW-1133">Transmembrane helix</keyword>
<accession>A0AAW9NZ85</accession>
<organism evidence="2 3">
    <name type="scientific">Metasolibacillus meyeri</name>
    <dbReference type="NCBI Taxonomy" id="1071052"/>
    <lineage>
        <taxon>Bacteria</taxon>
        <taxon>Bacillati</taxon>
        <taxon>Bacillota</taxon>
        <taxon>Bacilli</taxon>
        <taxon>Bacillales</taxon>
        <taxon>Caryophanaceae</taxon>
        <taxon>Metasolibacillus</taxon>
    </lineage>
</organism>
<feature type="transmembrane region" description="Helical" evidence="1">
    <location>
        <begin position="32"/>
        <end position="50"/>
    </location>
</feature>
<name>A0AAW9NZ85_9BACL</name>
<gene>
    <name evidence="2" type="ORF">P9B03_17580</name>
</gene>
<evidence type="ECO:0000313" key="3">
    <source>
        <dbReference type="Proteomes" id="UP001344888"/>
    </source>
</evidence>
<protein>
    <submittedName>
        <fullName evidence="2">Uncharacterized protein</fullName>
    </submittedName>
</protein>
<keyword evidence="1" id="KW-0812">Transmembrane</keyword>
<dbReference type="Proteomes" id="UP001344888">
    <property type="component" value="Unassembled WGS sequence"/>
</dbReference>
<keyword evidence="1" id="KW-0472">Membrane</keyword>
<proteinExistence type="predicted"/>